<dbReference type="Proteomes" id="UP001219525">
    <property type="component" value="Unassembled WGS sequence"/>
</dbReference>
<dbReference type="InterPro" id="IPR001810">
    <property type="entry name" value="F-box_dom"/>
</dbReference>
<name>A0AAD6V1Y3_9AGAR</name>
<feature type="coiled-coil region" evidence="1">
    <location>
        <begin position="4"/>
        <end position="38"/>
    </location>
</feature>
<evidence type="ECO:0000256" key="1">
    <source>
        <dbReference type="SAM" id="Coils"/>
    </source>
</evidence>
<dbReference type="SUPFAM" id="SSF52047">
    <property type="entry name" value="RNI-like"/>
    <property type="match status" value="1"/>
</dbReference>
<evidence type="ECO:0000313" key="3">
    <source>
        <dbReference type="EMBL" id="KAJ7200753.1"/>
    </source>
</evidence>
<proteinExistence type="predicted"/>
<keyword evidence="1" id="KW-0175">Coiled coil</keyword>
<dbReference type="AlphaFoldDB" id="A0AAD6V1Y3"/>
<dbReference type="Pfam" id="PF12937">
    <property type="entry name" value="F-box-like"/>
    <property type="match status" value="1"/>
</dbReference>
<dbReference type="Gene3D" id="3.80.10.10">
    <property type="entry name" value="Ribonuclease Inhibitor"/>
    <property type="match status" value="1"/>
</dbReference>
<evidence type="ECO:0000313" key="4">
    <source>
        <dbReference type="Proteomes" id="UP001219525"/>
    </source>
</evidence>
<evidence type="ECO:0000259" key="2">
    <source>
        <dbReference type="Pfam" id="PF12937"/>
    </source>
</evidence>
<organism evidence="3 4">
    <name type="scientific">Mycena pura</name>
    <dbReference type="NCBI Taxonomy" id="153505"/>
    <lineage>
        <taxon>Eukaryota</taxon>
        <taxon>Fungi</taxon>
        <taxon>Dikarya</taxon>
        <taxon>Basidiomycota</taxon>
        <taxon>Agaricomycotina</taxon>
        <taxon>Agaricomycetes</taxon>
        <taxon>Agaricomycetidae</taxon>
        <taxon>Agaricales</taxon>
        <taxon>Marasmiineae</taxon>
        <taxon>Mycenaceae</taxon>
        <taxon>Mycena</taxon>
    </lineage>
</organism>
<dbReference type="EMBL" id="JARJCW010000061">
    <property type="protein sequence ID" value="KAJ7200753.1"/>
    <property type="molecule type" value="Genomic_DNA"/>
</dbReference>
<sequence>MPAAAGLRAQLAQIEESMAVLESQLASLRFEKHQLLQDLGEIVYPVTTLPAEITSEIFRHIIPEIRQSHSDEDEDRGDADDNVRHRYHRLLRLASVCRRWRAVVLSTCALWNSITVLCDIVRDPVKLLQAWLPRAGKLPLDLEIRLPRFDDCTIMSILGLYSSQWRRVHFLASASTIFPIEHFPVNLPLLETLILPGIASSDSVLGIGVLKEDEGLALTSLTLSHLHTFESTIHDLHPLVLRYLTLPALTHLKFRDLNKTGLQALDTYLSHSSPTIRTLDLSHTRFSIAHTCFVILPTLRHVSLTYPACSIRDVQNFDAAMKSARFLPSLESLTCKLNGFVVELAANFVNAISLRLRGVEGTTKLAAASISIRDRDIAEALGNLRNLGRRGLKLDINGTPVCTE</sequence>
<accession>A0AAD6V1Y3</accession>
<reference evidence="3" key="1">
    <citation type="submission" date="2023-03" db="EMBL/GenBank/DDBJ databases">
        <title>Massive genome expansion in bonnet fungi (Mycena s.s.) driven by repeated elements and novel gene families across ecological guilds.</title>
        <authorList>
            <consortium name="Lawrence Berkeley National Laboratory"/>
            <person name="Harder C.B."/>
            <person name="Miyauchi S."/>
            <person name="Viragh M."/>
            <person name="Kuo A."/>
            <person name="Thoen E."/>
            <person name="Andreopoulos B."/>
            <person name="Lu D."/>
            <person name="Skrede I."/>
            <person name="Drula E."/>
            <person name="Henrissat B."/>
            <person name="Morin E."/>
            <person name="Kohler A."/>
            <person name="Barry K."/>
            <person name="LaButti K."/>
            <person name="Morin E."/>
            <person name="Salamov A."/>
            <person name="Lipzen A."/>
            <person name="Mereny Z."/>
            <person name="Hegedus B."/>
            <person name="Baldrian P."/>
            <person name="Stursova M."/>
            <person name="Weitz H."/>
            <person name="Taylor A."/>
            <person name="Grigoriev I.V."/>
            <person name="Nagy L.G."/>
            <person name="Martin F."/>
            <person name="Kauserud H."/>
        </authorList>
    </citation>
    <scope>NUCLEOTIDE SEQUENCE</scope>
    <source>
        <strain evidence="3">9144</strain>
    </source>
</reference>
<protein>
    <recommendedName>
        <fullName evidence="2">F-box domain-containing protein</fullName>
    </recommendedName>
</protein>
<gene>
    <name evidence="3" type="ORF">GGX14DRAFT_659451</name>
</gene>
<dbReference type="Gene3D" id="1.20.1280.50">
    <property type="match status" value="1"/>
</dbReference>
<comment type="caution">
    <text evidence="3">The sequence shown here is derived from an EMBL/GenBank/DDBJ whole genome shotgun (WGS) entry which is preliminary data.</text>
</comment>
<keyword evidence="4" id="KW-1185">Reference proteome</keyword>
<feature type="domain" description="F-box" evidence="2">
    <location>
        <begin position="48"/>
        <end position="114"/>
    </location>
</feature>
<dbReference type="InterPro" id="IPR032675">
    <property type="entry name" value="LRR_dom_sf"/>
</dbReference>